<dbReference type="SUPFAM" id="SSF89733">
    <property type="entry name" value="L-sulfolactate dehydrogenase-like"/>
    <property type="match status" value="1"/>
</dbReference>
<keyword evidence="2 3" id="KW-0560">Oxidoreductase</keyword>
<evidence type="ECO:0000256" key="1">
    <source>
        <dbReference type="ARBA" id="ARBA00006056"/>
    </source>
</evidence>
<dbReference type="Pfam" id="PF02615">
    <property type="entry name" value="Ldh_2"/>
    <property type="match status" value="1"/>
</dbReference>
<dbReference type="AlphaFoldDB" id="A0A6J4H3F6"/>
<dbReference type="PANTHER" id="PTHR11091:SF0">
    <property type="entry name" value="MALATE DEHYDROGENASE"/>
    <property type="match status" value="1"/>
</dbReference>
<reference evidence="3" key="1">
    <citation type="submission" date="2020-02" db="EMBL/GenBank/DDBJ databases">
        <authorList>
            <person name="Meier V. D."/>
        </authorList>
    </citation>
    <scope>NUCLEOTIDE SEQUENCE</scope>
    <source>
        <strain evidence="3">AVDCRST_MAG77</strain>
    </source>
</reference>
<dbReference type="Gene3D" id="3.30.1370.60">
    <property type="entry name" value="Hypothetical oxidoreductase yiak, domain 2"/>
    <property type="match status" value="1"/>
</dbReference>
<dbReference type="InterPro" id="IPR003767">
    <property type="entry name" value="Malate/L-lactate_DH-like"/>
</dbReference>
<evidence type="ECO:0000256" key="2">
    <source>
        <dbReference type="ARBA" id="ARBA00023002"/>
    </source>
</evidence>
<sequence length="341" mass="35473">MSATVQAAALRTWATDVFIRLGLRESDAALVSDTLVEADLRGVGSHGVQRMSTYAGSLRSGGMVAQPEIKVVKDSGWALVVDGGGGMGQIAAQRATDLALERAADSGHGAVSVRNSNHCGAMAYWALQAIERHAIGIAITNAGINMMPTGGRVKLVGNNPVAYAIPTGRATPLVLDMATSVVAGGKLDMARLKSEPIPLGWALDKDGQPTTDPVAARQGALLPLGGPKGYGLALVLDVLCGVLSGGRFGKGLGSKGSSHFFEVLSIDAFTPYEDFLARMGELVDQLHECPPTEGSSGVLVPGEIEHRLRERQLRDGLPLTDILLDELNDLAKSTGAPPVPA</sequence>
<dbReference type="InterPro" id="IPR036111">
    <property type="entry name" value="Mal/L-sulfo/L-lacto_DH-like_sf"/>
</dbReference>
<protein>
    <submittedName>
        <fullName evidence="3">Malate dehydrogenase</fullName>
        <ecNumber evidence="3">1.1.1.37</ecNumber>
    </submittedName>
</protein>
<dbReference type="EC" id="1.1.1.37" evidence="3"/>
<dbReference type="InterPro" id="IPR043144">
    <property type="entry name" value="Mal/L-sulf/L-lact_DH-like_ah"/>
</dbReference>
<proteinExistence type="inferred from homology"/>
<gene>
    <name evidence="3" type="ORF">AVDCRST_MAG77-288</name>
</gene>
<dbReference type="GO" id="GO:0030060">
    <property type="term" value="F:L-malate dehydrogenase (NAD+) activity"/>
    <property type="evidence" value="ECO:0007669"/>
    <property type="project" value="UniProtKB-EC"/>
</dbReference>
<dbReference type="Gene3D" id="1.10.1530.10">
    <property type="match status" value="1"/>
</dbReference>
<accession>A0A6J4H3F6</accession>
<dbReference type="InterPro" id="IPR043143">
    <property type="entry name" value="Mal/L-sulf/L-lact_DH-like_NADP"/>
</dbReference>
<evidence type="ECO:0000313" key="3">
    <source>
        <dbReference type="EMBL" id="CAA9211454.1"/>
    </source>
</evidence>
<dbReference type="EMBL" id="CADCTC010000002">
    <property type="protein sequence ID" value="CAA9211454.1"/>
    <property type="molecule type" value="Genomic_DNA"/>
</dbReference>
<organism evidence="3">
    <name type="scientific">uncultured Chloroflexota bacterium</name>
    <dbReference type="NCBI Taxonomy" id="166587"/>
    <lineage>
        <taxon>Bacteria</taxon>
        <taxon>Bacillati</taxon>
        <taxon>Chloroflexota</taxon>
        <taxon>environmental samples</taxon>
    </lineage>
</organism>
<dbReference type="PROSITE" id="PS50152">
    <property type="entry name" value="25A_SYNTH_3"/>
    <property type="match status" value="1"/>
</dbReference>
<name>A0A6J4H3F6_9CHLR</name>
<dbReference type="PANTHER" id="PTHR11091">
    <property type="entry name" value="OXIDOREDUCTASE-RELATED"/>
    <property type="match status" value="1"/>
</dbReference>
<comment type="similarity">
    <text evidence="1">Belongs to the LDH2/MDH2 oxidoreductase family.</text>
</comment>